<evidence type="ECO:0000313" key="1">
    <source>
        <dbReference type="EMBL" id="MEJ8473725.1"/>
    </source>
</evidence>
<comment type="caution">
    <text evidence="1">The sequence shown here is derived from an EMBL/GenBank/DDBJ whole genome shotgun (WGS) entry which is preliminary data.</text>
</comment>
<name>A0ABU8THT7_9HYPH</name>
<dbReference type="RefSeq" id="WP_340273385.1">
    <property type="nucleotide sequence ID" value="NZ_JBAKIA010000004.1"/>
</dbReference>
<gene>
    <name evidence="1" type="ORF">V6575_06480</name>
</gene>
<protein>
    <submittedName>
        <fullName evidence="1">Uncharacterized protein</fullName>
    </submittedName>
</protein>
<organism evidence="1 2">
    <name type="scientific">Roseibium algae</name>
    <dbReference type="NCBI Taxonomy" id="3123038"/>
    <lineage>
        <taxon>Bacteria</taxon>
        <taxon>Pseudomonadati</taxon>
        <taxon>Pseudomonadota</taxon>
        <taxon>Alphaproteobacteria</taxon>
        <taxon>Hyphomicrobiales</taxon>
        <taxon>Stappiaceae</taxon>
        <taxon>Roseibium</taxon>
    </lineage>
</organism>
<reference evidence="1 2" key="1">
    <citation type="submission" date="2024-02" db="EMBL/GenBank/DDBJ databases">
        <title>Roseibium algae sp. nov., isolated from marine alga (Grateloupia sp.), showing potential in myo-inositol conversion.</title>
        <authorList>
            <person name="Wang Y."/>
        </authorList>
    </citation>
    <scope>NUCLEOTIDE SEQUENCE [LARGE SCALE GENOMIC DNA]</scope>
    <source>
        <strain evidence="1 2">H3510</strain>
    </source>
</reference>
<accession>A0ABU8THT7</accession>
<dbReference type="Proteomes" id="UP001385499">
    <property type="component" value="Unassembled WGS sequence"/>
</dbReference>
<dbReference type="EMBL" id="JBAKIA010000004">
    <property type="protein sequence ID" value="MEJ8473725.1"/>
    <property type="molecule type" value="Genomic_DNA"/>
</dbReference>
<keyword evidence="2" id="KW-1185">Reference proteome</keyword>
<proteinExistence type="predicted"/>
<evidence type="ECO:0000313" key="2">
    <source>
        <dbReference type="Proteomes" id="UP001385499"/>
    </source>
</evidence>
<sequence length="134" mass="15189">MLILQAALEERIGGATPDPVCETTGEPFAGATALVLAHVMNTDLPERYTKSDVDLTRDLMRHGRMTKRELLKETHRAWASIQSTKPRGWVLPPYQQTLARLEQCMSLCVNLAHKMKDRKRTSEREIVAEIMKMG</sequence>